<dbReference type="PANTHER" id="PTHR45641:SF19">
    <property type="entry name" value="NEPHROCYSTIN-3"/>
    <property type="match status" value="1"/>
</dbReference>
<keyword evidence="7" id="KW-1185">Reference proteome</keyword>
<keyword evidence="2 3" id="KW-0802">TPR repeat</keyword>
<reference evidence="4" key="1">
    <citation type="submission" date="2021-02" db="EMBL/GenBank/DDBJ databases">
        <authorList>
            <person name="Nowell W R."/>
        </authorList>
    </citation>
    <scope>NUCLEOTIDE SEQUENCE</scope>
</reference>
<dbReference type="InterPro" id="IPR011990">
    <property type="entry name" value="TPR-like_helical_dom_sf"/>
</dbReference>
<dbReference type="PANTHER" id="PTHR45641">
    <property type="entry name" value="TETRATRICOPEPTIDE REPEAT PROTEIN (AFU_ORTHOLOGUE AFUA_6G03870)"/>
    <property type="match status" value="1"/>
</dbReference>
<organism evidence="4 6">
    <name type="scientific">Rotaria sordida</name>
    <dbReference type="NCBI Taxonomy" id="392033"/>
    <lineage>
        <taxon>Eukaryota</taxon>
        <taxon>Metazoa</taxon>
        <taxon>Spiralia</taxon>
        <taxon>Gnathifera</taxon>
        <taxon>Rotifera</taxon>
        <taxon>Eurotatoria</taxon>
        <taxon>Bdelloidea</taxon>
        <taxon>Philodinida</taxon>
        <taxon>Philodinidae</taxon>
        <taxon>Rotaria</taxon>
    </lineage>
</organism>
<sequence>MAFLHSKIHPTTDEYFETFLLCWLDGDVNATDDNKKTQIMLHSIVKHFKTFDDAYECKKYIESLNGKKRLILIVSGRLGREIIPKIHQLQQLSSIYIYCMEKKLNEEWAKQFKKVKDVIIHQDNLITRIKSDKRCRVKNEERISFNIYITTDEQPQSTISYNEDFIYSYILINSLLRLEFNSEEQRQLINLCKTEHKNNKWQLTMIREFKHEYTSDKALLWYLRESFLYRMLNKALEKKDIDQLLLFHFVIRDIHKQLKENQYISSIRVYCGQIMTFSGIEYLRRSKNGYISINTFLRTNINQDKVLDFLKNSKTYNCDHQTLFIIDADPNIARNKPFADISRFNSFIDDTEILFMTGCIFRLIQIENDGKIWKIQMELCDHNEPSLKRIFEYKTKIHGDNDEDNEIDLRGFGDVLQRIGKFELAEMIYHRLLNEVSPNDSSLARLYHSLGNIDKEKRNYDASLEWYQKSLEVFLQSHTSDSLNLGNLYGSMGKTYSYKENNHESLECYEKAIEQYQKANAENHPHMANFFDNMASIYKRENKYRQALEFYEKVLIIDDLNPSSNRFNAAKSHNNIGIIYCYFGQYDLAMKHYQLSLSIKLKMLPPKHISIAKVYKNIGLVYEIQTDFQQASTYYKKAASIYHDMLPSNHPDVIQIDENINNVLEKLT</sequence>
<evidence type="ECO:0000256" key="2">
    <source>
        <dbReference type="ARBA" id="ARBA00022803"/>
    </source>
</evidence>
<dbReference type="AlphaFoldDB" id="A0A814WD11"/>
<dbReference type="PROSITE" id="PS50005">
    <property type="entry name" value="TPR"/>
    <property type="match status" value="4"/>
</dbReference>
<evidence type="ECO:0000256" key="1">
    <source>
        <dbReference type="ARBA" id="ARBA00022737"/>
    </source>
</evidence>
<dbReference type="SUPFAM" id="SSF48452">
    <property type="entry name" value="TPR-like"/>
    <property type="match status" value="2"/>
</dbReference>
<protein>
    <submittedName>
        <fullName evidence="4">Uncharacterized protein</fullName>
    </submittedName>
</protein>
<evidence type="ECO:0000313" key="4">
    <source>
        <dbReference type="EMBL" id="CAF1199728.1"/>
    </source>
</evidence>
<dbReference type="Pfam" id="PF13176">
    <property type="entry name" value="TPR_7"/>
    <property type="match status" value="1"/>
</dbReference>
<feature type="repeat" description="TPR" evidence="3">
    <location>
        <begin position="444"/>
        <end position="477"/>
    </location>
</feature>
<comment type="caution">
    <text evidence="4">The sequence shown here is derived from an EMBL/GenBank/DDBJ whole genome shotgun (WGS) entry which is preliminary data.</text>
</comment>
<evidence type="ECO:0000313" key="6">
    <source>
        <dbReference type="Proteomes" id="UP000663854"/>
    </source>
</evidence>
<accession>A0A814WD11</accession>
<feature type="repeat" description="TPR" evidence="3">
    <location>
        <begin position="612"/>
        <end position="645"/>
    </location>
</feature>
<dbReference type="InterPro" id="IPR019734">
    <property type="entry name" value="TPR_rpt"/>
</dbReference>
<dbReference type="Gene3D" id="1.25.40.10">
    <property type="entry name" value="Tetratricopeptide repeat domain"/>
    <property type="match status" value="2"/>
</dbReference>
<keyword evidence="1" id="KW-0677">Repeat</keyword>
<dbReference type="SUPFAM" id="SSF56399">
    <property type="entry name" value="ADP-ribosylation"/>
    <property type="match status" value="1"/>
</dbReference>
<dbReference type="Proteomes" id="UP000663854">
    <property type="component" value="Unassembled WGS sequence"/>
</dbReference>
<gene>
    <name evidence="5" type="ORF">JXQ802_LOCUS38860</name>
    <name evidence="4" type="ORF">PYM288_LOCUS24808</name>
</gene>
<feature type="repeat" description="TPR" evidence="3">
    <location>
        <begin position="570"/>
        <end position="603"/>
    </location>
</feature>
<dbReference type="EMBL" id="CAJNOL010002188">
    <property type="protein sequence ID" value="CAF1473157.1"/>
    <property type="molecule type" value="Genomic_DNA"/>
</dbReference>
<evidence type="ECO:0000313" key="7">
    <source>
        <dbReference type="Proteomes" id="UP000663870"/>
    </source>
</evidence>
<dbReference type="SMART" id="SM00028">
    <property type="entry name" value="TPR"/>
    <property type="match status" value="5"/>
</dbReference>
<evidence type="ECO:0000313" key="5">
    <source>
        <dbReference type="EMBL" id="CAF1473157.1"/>
    </source>
</evidence>
<dbReference type="Proteomes" id="UP000663870">
    <property type="component" value="Unassembled WGS sequence"/>
</dbReference>
<dbReference type="Gene3D" id="3.90.176.10">
    <property type="entry name" value="Toxin ADP-ribosyltransferase, Chain A, domain 1"/>
    <property type="match status" value="1"/>
</dbReference>
<proteinExistence type="predicted"/>
<evidence type="ECO:0000256" key="3">
    <source>
        <dbReference type="PROSITE-ProRule" id="PRU00339"/>
    </source>
</evidence>
<name>A0A814WD11_9BILA</name>
<dbReference type="EMBL" id="CAJNOH010001284">
    <property type="protein sequence ID" value="CAF1199728.1"/>
    <property type="molecule type" value="Genomic_DNA"/>
</dbReference>
<feature type="repeat" description="TPR" evidence="3">
    <location>
        <begin position="528"/>
        <end position="561"/>
    </location>
</feature>
<dbReference type="Pfam" id="PF13424">
    <property type="entry name" value="TPR_12"/>
    <property type="match status" value="2"/>
</dbReference>